<keyword evidence="4" id="KW-1185">Reference proteome</keyword>
<keyword evidence="2" id="KW-1133">Transmembrane helix</keyword>
<dbReference type="Pfam" id="PF10011">
    <property type="entry name" value="DUF2254"/>
    <property type="match status" value="1"/>
</dbReference>
<dbReference type="EMBL" id="BONI01000016">
    <property type="protein sequence ID" value="GIG05663.1"/>
    <property type="molecule type" value="Genomic_DNA"/>
</dbReference>
<evidence type="ECO:0000313" key="3">
    <source>
        <dbReference type="EMBL" id="GIG05663.1"/>
    </source>
</evidence>
<organism evidence="3 4">
    <name type="scientific">Catellatospora coxensis</name>
    <dbReference type="NCBI Taxonomy" id="310354"/>
    <lineage>
        <taxon>Bacteria</taxon>
        <taxon>Bacillati</taxon>
        <taxon>Actinomycetota</taxon>
        <taxon>Actinomycetes</taxon>
        <taxon>Micromonosporales</taxon>
        <taxon>Micromonosporaceae</taxon>
        <taxon>Catellatospora</taxon>
    </lineage>
</organism>
<evidence type="ECO:0000256" key="1">
    <source>
        <dbReference type="SAM" id="MobiDB-lite"/>
    </source>
</evidence>
<feature type="transmembrane region" description="Helical" evidence="2">
    <location>
        <begin position="140"/>
        <end position="161"/>
    </location>
</feature>
<comment type="caution">
    <text evidence="3">The sequence shown here is derived from an EMBL/GenBank/DDBJ whole genome shotgun (WGS) entry which is preliminary data.</text>
</comment>
<proteinExistence type="predicted"/>
<evidence type="ECO:0000313" key="4">
    <source>
        <dbReference type="Proteomes" id="UP000630887"/>
    </source>
</evidence>
<dbReference type="RefSeq" id="WP_203692093.1">
    <property type="nucleotide sequence ID" value="NZ_BAAALC010000025.1"/>
</dbReference>
<keyword evidence="2" id="KW-0812">Transmembrane</keyword>
<name>A0A8J3KN98_9ACTN</name>
<feature type="region of interest" description="Disordered" evidence="1">
    <location>
        <begin position="185"/>
        <end position="204"/>
    </location>
</feature>
<dbReference type="AlphaFoldDB" id="A0A8J3KN98"/>
<feature type="transmembrane region" description="Helical" evidence="2">
    <location>
        <begin position="101"/>
        <end position="120"/>
    </location>
</feature>
<dbReference type="InterPro" id="IPR018723">
    <property type="entry name" value="DUF2254_membrane"/>
</dbReference>
<accession>A0A8J3KN98</accession>
<protein>
    <submittedName>
        <fullName evidence="3">Uncharacterized protein</fullName>
    </submittedName>
</protein>
<keyword evidence="2" id="KW-0472">Membrane</keyword>
<evidence type="ECO:0000256" key="2">
    <source>
        <dbReference type="SAM" id="Phobius"/>
    </source>
</evidence>
<reference evidence="3 4" key="1">
    <citation type="submission" date="2021-01" db="EMBL/GenBank/DDBJ databases">
        <title>Whole genome shotgun sequence of Catellatospora coxensis NBRC 107359.</title>
        <authorList>
            <person name="Komaki H."/>
            <person name="Tamura T."/>
        </authorList>
    </citation>
    <scope>NUCLEOTIDE SEQUENCE [LARGE SCALE GENOMIC DNA]</scope>
    <source>
        <strain evidence="3 4">NBRC 107359</strain>
    </source>
</reference>
<gene>
    <name evidence="3" type="ORF">Cco03nite_23630</name>
</gene>
<feature type="transmembrane region" description="Helical" evidence="2">
    <location>
        <begin position="60"/>
        <end position="81"/>
    </location>
</feature>
<sequence>MRWEDWRSRLWPLPALGVAVAVGLGVLLPRVDVAVAAHLPPALAGHLFSGGPEAARTVLSAIAGSLITVSALTFSLTVVTLQLAASQFSPRLLRTFTRDPAVQVTLALLIGTFTYAVMVLRTVRSDTQTQAAFVPQLSVTLAFVLGLIAFVTLIAFLAHLVRQIRIELLLQRVTAETTATMHRLREDRRHDQGQPPAAAPGAAPVPARRTGFLVAVDDTALLKAAVDAGAVISLDRRVGDWLIEGTPIAHTWPATPAPEADPAADEDLAAALDQALTIGPERTAAQDIAFGLRQLTEVAVKALSPGINDPTTAVHALHHTSALLCGLARQPPSPRVLHDEQKRPRAVIGEPELPELLDLAIGQPRRYGAAEPDIQARLLTMLREVAWCTTEPHTHDAIRIELDQINDTISAQQHYTATERARLRSLSADVRAALAGRWPPES</sequence>
<dbReference type="Proteomes" id="UP000630887">
    <property type="component" value="Unassembled WGS sequence"/>
</dbReference>
<feature type="compositionally biased region" description="Low complexity" evidence="1">
    <location>
        <begin position="195"/>
        <end position="204"/>
    </location>
</feature>